<feature type="domain" description="VOC" evidence="3">
    <location>
        <begin position="290"/>
        <end position="409"/>
    </location>
</feature>
<dbReference type="Gene3D" id="3.20.20.150">
    <property type="entry name" value="Divalent-metal-dependent TIM barrel enzymes"/>
    <property type="match status" value="1"/>
</dbReference>
<dbReference type="Pfam" id="PF14696">
    <property type="entry name" value="Glyoxalase_5"/>
    <property type="match status" value="1"/>
</dbReference>
<dbReference type="InterPro" id="IPR043700">
    <property type="entry name" value="DSD"/>
</dbReference>
<dbReference type="SUPFAM" id="SSF51658">
    <property type="entry name" value="Xylose isomerase-like"/>
    <property type="match status" value="1"/>
</dbReference>
<dbReference type="InterPro" id="IPR036237">
    <property type="entry name" value="Xyl_isomerase-like_sf"/>
</dbReference>
<evidence type="ECO:0000256" key="1">
    <source>
        <dbReference type="ARBA" id="ARBA00022723"/>
    </source>
</evidence>
<name>A0A838BNN4_9HYPH</name>
<dbReference type="InterPro" id="IPR029068">
    <property type="entry name" value="Glyas_Bleomycin-R_OHBP_Dase"/>
</dbReference>
<comment type="similarity">
    <text evidence="2">Belongs to the bacterial two-domain DSD family.</text>
</comment>
<organism evidence="4 5">
    <name type="scientific">Microvirga mediterraneensis</name>
    <dbReference type="NCBI Taxonomy" id="2754695"/>
    <lineage>
        <taxon>Bacteria</taxon>
        <taxon>Pseudomonadati</taxon>
        <taxon>Pseudomonadota</taxon>
        <taxon>Alphaproteobacteria</taxon>
        <taxon>Hyphomicrobiales</taxon>
        <taxon>Methylobacteriaceae</taxon>
        <taxon>Microvirga</taxon>
    </lineage>
</organism>
<gene>
    <name evidence="4" type="ORF">H0S73_13060</name>
</gene>
<dbReference type="HAMAP" id="MF_02238">
    <property type="entry name" value="DSD"/>
    <property type="match status" value="1"/>
</dbReference>
<dbReference type="Gene3D" id="3.10.180.10">
    <property type="entry name" value="2,3-Dihydroxybiphenyl 1,2-Dioxygenase, domain 1"/>
    <property type="match status" value="2"/>
</dbReference>
<comment type="pathway">
    <text evidence="2">Aromatic compound metabolism; 3,4-dihydroxybenzoate biosynthesis.</text>
</comment>
<keyword evidence="5" id="KW-1185">Reference proteome</keyword>
<dbReference type="CDD" id="cd08342">
    <property type="entry name" value="HPPD_N_like"/>
    <property type="match status" value="1"/>
</dbReference>
<dbReference type="PANTHER" id="PTHR12110">
    <property type="entry name" value="HYDROXYPYRUVATE ISOMERASE"/>
    <property type="match status" value="1"/>
</dbReference>
<evidence type="ECO:0000313" key="4">
    <source>
        <dbReference type="EMBL" id="MBA1157058.1"/>
    </source>
</evidence>
<comment type="cofactor">
    <cofactor evidence="2">
        <name>a divalent metal cation</name>
        <dbReference type="ChEBI" id="CHEBI:60240"/>
    </cofactor>
</comment>
<dbReference type="InterPro" id="IPR041736">
    <property type="entry name" value="4OHPhenylPyrv_dOase_N"/>
</dbReference>
<feature type="binding site" evidence="2">
    <location>
        <position position="441"/>
    </location>
    <ligand>
        <name>Mg(2+)</name>
        <dbReference type="ChEBI" id="CHEBI:18420"/>
    </ligand>
</feature>
<comment type="catalytic activity">
    <reaction evidence="2">
        <text>3-dehydroshikimate = 3,4-dihydroxybenzoate + H2O</text>
        <dbReference type="Rhea" id="RHEA:24848"/>
        <dbReference type="ChEBI" id="CHEBI:15377"/>
        <dbReference type="ChEBI" id="CHEBI:16630"/>
        <dbReference type="ChEBI" id="CHEBI:36241"/>
        <dbReference type="EC" id="4.2.1.118"/>
    </reaction>
</comment>
<dbReference type="Pfam" id="PF01261">
    <property type="entry name" value="AP_endonuc_2"/>
    <property type="match status" value="1"/>
</dbReference>
<dbReference type="GO" id="GO:0046279">
    <property type="term" value="P:3,4-dihydroxybenzoate biosynthetic process"/>
    <property type="evidence" value="ECO:0007669"/>
    <property type="project" value="UniProtKB-UniRule"/>
</dbReference>
<dbReference type="PANTHER" id="PTHR12110:SF21">
    <property type="entry name" value="XYLOSE ISOMERASE-LIKE TIM BARREL DOMAIN-CONTAINING PROTEIN"/>
    <property type="match status" value="1"/>
</dbReference>
<keyword evidence="1 2" id="KW-0479">Metal-binding</keyword>
<feature type="domain" description="VOC" evidence="3">
    <location>
        <begin position="438"/>
        <end position="587"/>
    </location>
</feature>
<feature type="binding site" evidence="2">
    <location>
        <position position="596"/>
    </location>
    <ligand>
        <name>Mg(2+)</name>
        <dbReference type="ChEBI" id="CHEBI:18420"/>
    </ligand>
</feature>
<feature type="binding site" evidence="2">
    <location>
        <position position="519"/>
    </location>
    <ligand>
        <name>Mg(2+)</name>
        <dbReference type="ChEBI" id="CHEBI:18420"/>
    </ligand>
</feature>
<dbReference type="InterPro" id="IPR013022">
    <property type="entry name" value="Xyl_isomerase-like_TIM-brl"/>
</dbReference>
<evidence type="ECO:0000259" key="3">
    <source>
        <dbReference type="PROSITE" id="PS51819"/>
    </source>
</evidence>
<sequence>MQTAIATVCLSGTLEEKLQAIAAAQFKGVEIFENDLLSFNGTPTDVRRMVEDLGLVTSVFQPFRDFEGMPEPQRAKVFSRAERKFDVMQELGCDFLMVCSNVSSDSLGGIDRAAADFRELGERAAARGMRVAFEALAWGRHVNDYRDAWEVVRRADHPAVGLVLDSFHILARGTDLTAIRSIPKDKIFLVQMADAPVLSMDYLSWSRHYRCFPGQGELAVDAFMDALQATGFDGLLSLEIFNDRFRAGSARSVAVDGQRSLLFMLDQLQKRTAVPVTGLPVLPPWATCQGVEFVEFAMDERSASAFEHVLTGLGFVKAGTHRSKEVTRWRQGNINIVVNCDKEGFAHSFNITHGPAVCALALRVDDAPATIERALGLLDQPFQQAVGPGELDIPAVRGLGGSLIYFIDRKSGLDRLWDRDFEPIEYSNGDSAEAGLTTFDHLSQSMFYEEMLTWLLFYVSLLDVKKTPVQAVIDPGGVVQSQVVETQDGSFRLVLNASQSRHTQSSRFLTDMFGSGVQHIALATTDIFATVEQLKVNGVELLPIPENYYEDLEARTDLSEEDLSRLQAGDILYDRDGAAEFFQVYTKTLENGFFFEIVERRDYQGFGAANAPIRLAAQTRLAPHPGMPRL</sequence>
<keyword evidence="4" id="KW-0670">Pyruvate</keyword>
<dbReference type="InterPro" id="IPR037523">
    <property type="entry name" value="VOC_core"/>
</dbReference>
<dbReference type="EC" id="4.2.1.118" evidence="2"/>
<comment type="caution">
    <text evidence="4">The sequence shown here is derived from an EMBL/GenBank/DDBJ whole genome shotgun (WGS) entry which is preliminary data.</text>
</comment>
<evidence type="ECO:0000313" key="5">
    <source>
        <dbReference type="Proteomes" id="UP000572984"/>
    </source>
</evidence>
<dbReference type="PROSITE" id="PS51819">
    <property type="entry name" value="VOC"/>
    <property type="match status" value="2"/>
</dbReference>
<keyword evidence="4" id="KW-0413">Isomerase</keyword>
<feature type="binding site" evidence="2">
    <location>
        <position position="165"/>
    </location>
    <ligand>
        <name>a divalent metal cation</name>
        <dbReference type="ChEBI" id="CHEBI:60240"/>
        <note>catalytic</note>
    </ligand>
</feature>
<dbReference type="AlphaFoldDB" id="A0A838BNN4"/>
<feature type="binding site" evidence="2">
    <location>
        <position position="134"/>
    </location>
    <ligand>
        <name>a divalent metal cation</name>
        <dbReference type="ChEBI" id="CHEBI:60240"/>
        <note>catalytic</note>
    </ligand>
</feature>
<dbReference type="UniPathway" id="UPA00088"/>
<feature type="binding site" evidence="2">
    <location>
        <position position="239"/>
    </location>
    <ligand>
        <name>a divalent metal cation</name>
        <dbReference type="ChEBI" id="CHEBI:60240"/>
        <note>catalytic</note>
    </ligand>
</feature>
<accession>A0A838BNN4</accession>
<dbReference type="RefSeq" id="WP_181052574.1">
    <property type="nucleotide sequence ID" value="NZ_JACDXJ010000001.1"/>
</dbReference>
<dbReference type="GO" id="GO:0046565">
    <property type="term" value="F:3-dehydroshikimate dehydratase activity"/>
    <property type="evidence" value="ECO:0007669"/>
    <property type="project" value="UniProtKB-UniRule"/>
</dbReference>
<evidence type="ECO:0000256" key="2">
    <source>
        <dbReference type="HAMAP-Rule" id="MF_02238"/>
    </source>
</evidence>
<dbReference type="SUPFAM" id="SSF54593">
    <property type="entry name" value="Glyoxalase/Bleomycin resistance protein/Dihydroxybiphenyl dioxygenase"/>
    <property type="match status" value="1"/>
</dbReference>
<comment type="function">
    <text evidence="2">Catalyzes the conversion of 3-dehydroshikimate to protocatechuate (3,4-dihydroxybenzoate), a common intermediate of quinate and shikimate degradation pathways.</text>
</comment>
<dbReference type="EMBL" id="JACDXJ010000001">
    <property type="protein sequence ID" value="MBA1157058.1"/>
    <property type="molecule type" value="Genomic_DNA"/>
</dbReference>
<keyword evidence="2" id="KW-0456">Lyase</keyword>
<dbReference type="GO" id="GO:0046872">
    <property type="term" value="F:metal ion binding"/>
    <property type="evidence" value="ECO:0007669"/>
    <property type="project" value="UniProtKB-UniRule"/>
</dbReference>
<reference evidence="4 5" key="1">
    <citation type="submission" date="2020-07" db="EMBL/GenBank/DDBJ databases">
        <title>Draft genome and description of Microvirga mediterraneensis Marseille-Q2068 sp. nov.</title>
        <authorList>
            <person name="Boxberger M."/>
        </authorList>
    </citation>
    <scope>NUCLEOTIDE SEQUENCE [LARGE SCALE GENOMIC DNA]</scope>
    <source>
        <strain evidence="4 5">Marseille-Q2068</strain>
    </source>
</reference>
<proteinExistence type="inferred from homology"/>
<dbReference type="InterPro" id="IPR050312">
    <property type="entry name" value="IolE/XylAMocC-like"/>
</dbReference>
<protein>
    <recommendedName>
        <fullName evidence="2">3-dehydroshikimate dehydratase</fullName>
        <shortName evidence="2">DSD</shortName>
        <ecNumber evidence="2">4.2.1.118</ecNumber>
    </recommendedName>
</protein>
<dbReference type="GO" id="GO:0016853">
    <property type="term" value="F:isomerase activity"/>
    <property type="evidence" value="ECO:0007669"/>
    <property type="project" value="UniProtKB-KW"/>
</dbReference>
<feature type="binding site" evidence="2">
    <location>
        <position position="191"/>
    </location>
    <ligand>
        <name>a divalent metal cation</name>
        <dbReference type="ChEBI" id="CHEBI:60240"/>
        <note>catalytic</note>
    </ligand>
</feature>
<dbReference type="Proteomes" id="UP000572984">
    <property type="component" value="Unassembled WGS sequence"/>
</dbReference>